<keyword evidence="3 6" id="KW-0238">DNA-binding</keyword>
<dbReference type="PANTHER" id="PTHR24329:SF543">
    <property type="entry name" value="FI01017P-RELATED"/>
    <property type="match status" value="1"/>
</dbReference>
<dbReference type="PROSITE" id="PS50071">
    <property type="entry name" value="HOMEOBOX_2"/>
    <property type="match status" value="1"/>
</dbReference>
<feature type="DNA-binding region" description="Homeobox" evidence="6">
    <location>
        <begin position="82"/>
        <end position="141"/>
    </location>
</feature>
<accession>A0AA88L407</accession>
<gene>
    <name evidence="10" type="ORF">QYM36_014864</name>
</gene>
<evidence type="ECO:0000256" key="2">
    <source>
        <dbReference type="ARBA" id="ARBA00022473"/>
    </source>
</evidence>
<dbReference type="InterPro" id="IPR050649">
    <property type="entry name" value="Paired_Homeobox_TFs"/>
</dbReference>
<dbReference type="InterPro" id="IPR001356">
    <property type="entry name" value="HD"/>
</dbReference>
<dbReference type="SMART" id="SM00389">
    <property type="entry name" value="HOX"/>
    <property type="match status" value="1"/>
</dbReference>
<feature type="region of interest" description="Disordered" evidence="8">
    <location>
        <begin position="57"/>
        <end position="86"/>
    </location>
</feature>
<organism evidence="10 11">
    <name type="scientific">Artemia franciscana</name>
    <name type="common">Brine shrimp</name>
    <name type="synonym">Artemia sanfranciscana</name>
    <dbReference type="NCBI Taxonomy" id="6661"/>
    <lineage>
        <taxon>Eukaryota</taxon>
        <taxon>Metazoa</taxon>
        <taxon>Ecdysozoa</taxon>
        <taxon>Arthropoda</taxon>
        <taxon>Crustacea</taxon>
        <taxon>Branchiopoda</taxon>
        <taxon>Anostraca</taxon>
        <taxon>Artemiidae</taxon>
        <taxon>Artemia</taxon>
    </lineage>
</organism>
<feature type="non-terminal residue" evidence="10">
    <location>
        <position position="1"/>
    </location>
</feature>
<dbReference type="Pfam" id="PF00046">
    <property type="entry name" value="Homeodomain"/>
    <property type="match status" value="1"/>
</dbReference>
<keyword evidence="4 6" id="KW-0371">Homeobox</keyword>
<dbReference type="PROSITE" id="PS00027">
    <property type="entry name" value="HOMEOBOX_1"/>
    <property type="match status" value="1"/>
</dbReference>
<feature type="domain" description="Homeobox" evidence="9">
    <location>
        <begin position="80"/>
        <end position="140"/>
    </location>
</feature>
<comment type="subcellular location">
    <subcellularLocation>
        <location evidence="1 6 7">Nucleus</location>
    </subcellularLocation>
</comment>
<reference evidence="10" key="1">
    <citation type="submission" date="2023-07" db="EMBL/GenBank/DDBJ databases">
        <title>Chromosome-level genome assembly of Artemia franciscana.</title>
        <authorList>
            <person name="Jo E."/>
        </authorList>
    </citation>
    <scope>NUCLEOTIDE SEQUENCE</scope>
    <source>
        <tissue evidence="10">Whole body</tissue>
    </source>
</reference>
<evidence type="ECO:0000256" key="4">
    <source>
        <dbReference type="ARBA" id="ARBA00023155"/>
    </source>
</evidence>
<sequence length="213" mass="24850">LHLLLKMNYQESDYSQKLFYNNYILSNYQINLKRQFSVNDILRKEIDTEKRFDINPTLENGSSFDSEKSEDECNADKERKKPRRNRTTFTTAQLSALERIFEKTHYPDAFVREDLAKKVSLSEARVQVWFQNRRAKFRRNERSQKSTKSDAIEQVVTSKPILSSQSDLSNCWKPAPPFGMSTNAFAACALMQTGLYTATTYQPSTSQNYRYGF</sequence>
<evidence type="ECO:0000256" key="5">
    <source>
        <dbReference type="ARBA" id="ARBA00023242"/>
    </source>
</evidence>
<keyword evidence="5 6" id="KW-0539">Nucleus</keyword>
<keyword evidence="2" id="KW-0217">Developmental protein</keyword>
<evidence type="ECO:0000313" key="10">
    <source>
        <dbReference type="EMBL" id="KAK2706980.1"/>
    </source>
</evidence>
<dbReference type="Gene3D" id="1.10.10.60">
    <property type="entry name" value="Homeodomain-like"/>
    <property type="match status" value="1"/>
</dbReference>
<dbReference type="Proteomes" id="UP001187531">
    <property type="component" value="Unassembled WGS sequence"/>
</dbReference>
<dbReference type="PANTHER" id="PTHR24329">
    <property type="entry name" value="HOMEOBOX PROTEIN ARISTALESS"/>
    <property type="match status" value="1"/>
</dbReference>
<dbReference type="GO" id="GO:0000977">
    <property type="term" value="F:RNA polymerase II transcription regulatory region sequence-specific DNA binding"/>
    <property type="evidence" value="ECO:0007669"/>
    <property type="project" value="TreeGrafter"/>
</dbReference>
<keyword evidence="11" id="KW-1185">Reference proteome</keyword>
<dbReference type="EMBL" id="JAVRJZ010000019">
    <property type="protein sequence ID" value="KAK2706980.1"/>
    <property type="molecule type" value="Genomic_DNA"/>
</dbReference>
<dbReference type="GO" id="GO:0005634">
    <property type="term" value="C:nucleus"/>
    <property type="evidence" value="ECO:0007669"/>
    <property type="project" value="UniProtKB-SubCell"/>
</dbReference>
<evidence type="ECO:0000256" key="6">
    <source>
        <dbReference type="PROSITE-ProRule" id="PRU00108"/>
    </source>
</evidence>
<comment type="caution">
    <text evidence="10">The sequence shown here is derived from an EMBL/GenBank/DDBJ whole genome shotgun (WGS) entry which is preliminary data.</text>
</comment>
<evidence type="ECO:0000256" key="1">
    <source>
        <dbReference type="ARBA" id="ARBA00004123"/>
    </source>
</evidence>
<dbReference type="SUPFAM" id="SSF46689">
    <property type="entry name" value="Homeodomain-like"/>
    <property type="match status" value="1"/>
</dbReference>
<evidence type="ECO:0000256" key="7">
    <source>
        <dbReference type="RuleBase" id="RU000682"/>
    </source>
</evidence>
<dbReference type="InterPro" id="IPR017970">
    <property type="entry name" value="Homeobox_CS"/>
</dbReference>
<dbReference type="FunFam" id="1.10.10.60:FF:000066">
    <property type="entry name" value="Paired mesoderm homeobox protein 1"/>
    <property type="match status" value="1"/>
</dbReference>
<dbReference type="GO" id="GO:0000981">
    <property type="term" value="F:DNA-binding transcription factor activity, RNA polymerase II-specific"/>
    <property type="evidence" value="ECO:0007669"/>
    <property type="project" value="InterPro"/>
</dbReference>
<evidence type="ECO:0000256" key="3">
    <source>
        <dbReference type="ARBA" id="ARBA00023125"/>
    </source>
</evidence>
<proteinExistence type="predicted"/>
<dbReference type="CDD" id="cd00086">
    <property type="entry name" value="homeodomain"/>
    <property type="match status" value="1"/>
</dbReference>
<protein>
    <recommendedName>
        <fullName evidence="9">Homeobox domain-containing protein</fullName>
    </recommendedName>
</protein>
<evidence type="ECO:0000256" key="8">
    <source>
        <dbReference type="SAM" id="MobiDB-lite"/>
    </source>
</evidence>
<evidence type="ECO:0000259" key="9">
    <source>
        <dbReference type="PROSITE" id="PS50071"/>
    </source>
</evidence>
<name>A0AA88L407_ARTSF</name>
<dbReference type="InterPro" id="IPR009057">
    <property type="entry name" value="Homeodomain-like_sf"/>
</dbReference>
<evidence type="ECO:0000313" key="11">
    <source>
        <dbReference type="Proteomes" id="UP001187531"/>
    </source>
</evidence>
<dbReference type="AlphaFoldDB" id="A0AA88L407"/>